<dbReference type="EMBL" id="CP065031">
    <property type="protein sequence ID" value="QPK22528.1"/>
    <property type="molecule type" value="Genomic_DNA"/>
</dbReference>
<dbReference type="PATRIC" id="fig|180957.22.peg.927"/>
<dbReference type="Proteomes" id="UP000762586">
    <property type="component" value="Unassembled WGS sequence"/>
</dbReference>
<sequence length="109" mass="12854">MKIEVEFWSLVGLLLSFMSFLFAAGRILLTQIEKRLNERFAALENARQKSEQGWTRLEREFLEFRADLPLIYVRREDYIRGQTVIEAKLDALYNKLELVQQRYSGGNHG</sequence>
<dbReference type="Proteomes" id="UP000269351">
    <property type="component" value="Chromosome"/>
</dbReference>
<dbReference type="EMBL" id="JACGET010000004">
    <property type="protein sequence ID" value="MBN3105406.1"/>
    <property type="molecule type" value="Genomic_DNA"/>
</dbReference>
<evidence type="ECO:0000313" key="7">
    <source>
        <dbReference type="Proteomes" id="UP000269351"/>
    </source>
</evidence>
<evidence type="ECO:0000256" key="1">
    <source>
        <dbReference type="SAM" id="Phobius"/>
    </source>
</evidence>
<proteinExistence type="predicted"/>
<dbReference type="STRING" id="180957.B5S52_13720"/>
<evidence type="ECO:0000313" key="4">
    <source>
        <dbReference type="EMBL" id="MDY4376278.1"/>
    </source>
</evidence>
<dbReference type="Proteomes" id="UP000029435">
    <property type="component" value="Unassembled WGS sequence"/>
</dbReference>
<name>A0A086E678_9GAMM</name>
<reference evidence="3 8" key="2">
    <citation type="submission" date="2020-07" db="EMBL/GenBank/DDBJ databases">
        <title>A pangenomic view of the genus Pectobacterium provides insights into genome organization, phylogeny, and virulence.</title>
        <authorList>
            <person name="Jonkheer E."/>
            <person name="Brankovics B."/>
            <person name="Houwers I."/>
            <person name="Van Der Wolf J."/>
            <person name="Bonants P."/>
            <person name="Vreeburg R."/>
            <person name="Bollema R."/>
            <person name="De Haan J."/>
            <person name="Berke L."/>
            <person name="De Ridder D."/>
            <person name="Smit S."/>
            <person name="Van Der Lee T.A.J."/>
        </authorList>
    </citation>
    <scope>NUCLEOTIDE SEQUENCE [LARGE SCALE GENOMIC DNA]</scope>
    <source>
        <strain evidence="3 8">NAK:384</strain>
    </source>
</reference>
<dbReference type="RefSeq" id="WP_010281034.1">
    <property type="nucleotide sequence ID" value="NZ_BSWF01000002.1"/>
</dbReference>
<dbReference type="Proteomes" id="UP001269968">
    <property type="component" value="Unassembled WGS sequence"/>
</dbReference>
<keyword evidence="1" id="KW-1133">Transmembrane helix</keyword>
<dbReference type="GeneID" id="90763000"/>
<dbReference type="OrthoDB" id="5689128at2"/>
<protein>
    <submittedName>
        <fullName evidence="2">Membrane protein</fullName>
    </submittedName>
</protein>
<reference evidence="5 7" key="3">
    <citation type="submission" date="2020-11" db="EMBL/GenBank/DDBJ databases">
        <title>Complete genome sequence of Pectobacterium brasiliense strain F126.</title>
        <authorList>
            <person name="Miroshnikov K."/>
            <person name="Vo T.N.H."/>
            <person name="Khodykina M.V."/>
            <person name="Kabanova A.P."/>
            <person name="Shneider M."/>
            <person name="Korzhenkov A."/>
            <person name="Toschakov S.V."/>
            <person name="Miroshnikov K.A."/>
            <person name="Ignatov A.N."/>
            <person name="Mikhailova Y.V."/>
            <person name="Shelenkov A."/>
            <person name="Yanushevich Y.G."/>
            <person name="Evseev P.V."/>
        </authorList>
    </citation>
    <scope>NUCLEOTIDE SEQUENCE [LARGE SCALE GENOMIC DNA]</scope>
    <source>
        <strain evidence="5 7">F126</strain>
    </source>
</reference>
<keyword evidence="8" id="KW-1185">Reference proteome</keyword>
<evidence type="ECO:0000313" key="5">
    <source>
        <dbReference type="EMBL" id="QPK22528.1"/>
    </source>
</evidence>
<accession>A0A086E678</accession>
<keyword evidence="1" id="KW-0812">Transmembrane</keyword>
<dbReference type="EMBL" id="JAXHOZ010000004">
    <property type="protein sequence ID" value="MDY4376278.1"/>
    <property type="molecule type" value="Genomic_DNA"/>
</dbReference>
<feature type="transmembrane region" description="Helical" evidence="1">
    <location>
        <begin position="6"/>
        <end position="29"/>
    </location>
</feature>
<organism evidence="2 6">
    <name type="scientific">Pectobacterium brasiliense</name>
    <dbReference type="NCBI Taxonomy" id="180957"/>
    <lineage>
        <taxon>Bacteria</taxon>
        <taxon>Pseudomonadati</taxon>
        <taxon>Pseudomonadota</taxon>
        <taxon>Gammaproteobacteria</taxon>
        <taxon>Enterobacterales</taxon>
        <taxon>Pectobacteriaceae</taxon>
        <taxon>Pectobacterium</taxon>
    </lineage>
</organism>
<gene>
    <name evidence="5" type="ORF">F126LOC_012655</name>
    <name evidence="3" type="ORF">H4F48_04850</name>
    <name evidence="2" type="ORF">KU74_13925</name>
    <name evidence="4" type="ORF">SOV92_00230</name>
</gene>
<reference evidence="4" key="4">
    <citation type="submission" date="2023-11" db="EMBL/GenBank/DDBJ databases">
        <title>Comparative genomics revealed phylogeny of phytopathogenic Pectobacterium aroidearum based on whole-genome sequencing and function of putative horizontal acquire islands in P. aroidearum PccS1.</title>
        <authorList>
            <person name="Fan J."/>
            <person name="Yang L."/>
        </authorList>
    </citation>
    <scope>NUCLEOTIDE SEQUENCE</scope>
    <source>
        <strain evidence="4">NJAU140</strain>
    </source>
</reference>
<evidence type="ECO:0000313" key="6">
    <source>
        <dbReference type="Proteomes" id="UP000029435"/>
    </source>
</evidence>
<evidence type="ECO:0000313" key="2">
    <source>
        <dbReference type="EMBL" id="KGA33000.1"/>
    </source>
</evidence>
<keyword evidence="1" id="KW-0472">Membrane</keyword>
<evidence type="ECO:0000313" key="8">
    <source>
        <dbReference type="Proteomes" id="UP000762586"/>
    </source>
</evidence>
<reference evidence="2 6" key="1">
    <citation type="submission" date="2014-08" db="EMBL/GenBank/DDBJ databases">
        <title>Genome sequences of NCPPB Pectobacterium isolates.</title>
        <authorList>
            <person name="Glover R.H."/>
            <person name="Sapp M."/>
            <person name="Elphinstone J."/>
        </authorList>
    </citation>
    <scope>NUCLEOTIDE SEQUENCE [LARGE SCALE GENOMIC DNA]</scope>
    <source>
        <strain evidence="2 6">LMG 21372</strain>
    </source>
</reference>
<dbReference type="EMBL" id="JQOD01000003">
    <property type="protein sequence ID" value="KGA33000.1"/>
    <property type="molecule type" value="Genomic_DNA"/>
</dbReference>
<dbReference type="AlphaFoldDB" id="A0A086E678"/>
<evidence type="ECO:0000313" key="3">
    <source>
        <dbReference type="EMBL" id="MBN3105406.1"/>
    </source>
</evidence>